<evidence type="ECO:0000256" key="5">
    <source>
        <dbReference type="ARBA" id="ARBA00023235"/>
    </source>
</evidence>
<dbReference type="Pfam" id="PF01509">
    <property type="entry name" value="TruB_N"/>
    <property type="match status" value="1"/>
</dbReference>
<gene>
    <name evidence="7" type="ORF">COU46_03525</name>
</gene>
<feature type="domain" description="Pseudouridine synthase II N-terminal" evidence="6">
    <location>
        <begin position="35"/>
        <end position="154"/>
    </location>
</feature>
<dbReference type="InterPro" id="IPR002501">
    <property type="entry name" value="PsdUridine_synth_N"/>
</dbReference>
<evidence type="ECO:0000259" key="6">
    <source>
        <dbReference type="Pfam" id="PF01509"/>
    </source>
</evidence>
<keyword evidence="5" id="KW-0413">Isomerase</keyword>
<reference evidence="8" key="1">
    <citation type="submission" date="2017-09" db="EMBL/GenBank/DDBJ databases">
        <title>Depth-based differentiation of microbial function through sediment-hosted aquifers and enrichment of novel symbionts in the deep terrestrial subsurface.</title>
        <authorList>
            <person name="Probst A.J."/>
            <person name="Ladd B."/>
            <person name="Jarett J.K."/>
            <person name="Geller-Mcgrath D.E."/>
            <person name="Sieber C.M.K."/>
            <person name="Emerson J.B."/>
            <person name="Anantharaman K."/>
            <person name="Thomas B.C."/>
            <person name="Malmstrom R."/>
            <person name="Stieglmeier M."/>
            <person name="Klingl A."/>
            <person name="Woyke T."/>
            <person name="Ryan C.M."/>
            <person name="Banfield J.F."/>
        </authorList>
    </citation>
    <scope>NUCLEOTIDE SEQUENCE [LARGE SCALE GENOMIC DNA]</scope>
</reference>
<dbReference type="GO" id="GO:0160148">
    <property type="term" value="F:tRNA pseudouridine(55) synthase activity"/>
    <property type="evidence" value="ECO:0007669"/>
    <property type="project" value="UniProtKB-EC"/>
</dbReference>
<keyword evidence="4" id="KW-0819">tRNA processing</keyword>
<dbReference type="SUPFAM" id="SSF55120">
    <property type="entry name" value="Pseudouridine synthase"/>
    <property type="match status" value="1"/>
</dbReference>
<dbReference type="AlphaFoldDB" id="A0A2H0TGX6"/>
<dbReference type="EC" id="5.4.99.25" evidence="3"/>
<comment type="caution">
    <text evidence="7">The sequence shown here is derived from an EMBL/GenBank/DDBJ whole genome shotgun (WGS) entry which is preliminary data.</text>
</comment>
<organism evidence="7 8">
    <name type="scientific">Candidatus Niyogibacteria bacterium CG10_big_fil_rev_8_21_14_0_10_42_19</name>
    <dbReference type="NCBI Taxonomy" id="1974725"/>
    <lineage>
        <taxon>Bacteria</taxon>
        <taxon>Candidatus Niyogiibacteriota</taxon>
    </lineage>
</organism>
<accession>A0A2H0TGX6</accession>
<dbReference type="GO" id="GO:0006400">
    <property type="term" value="P:tRNA modification"/>
    <property type="evidence" value="ECO:0007669"/>
    <property type="project" value="TreeGrafter"/>
</dbReference>
<protein>
    <recommendedName>
        <fullName evidence="3">tRNA pseudouridine(55) synthase</fullName>
        <ecNumber evidence="3">5.4.99.25</ecNumber>
    </recommendedName>
</protein>
<dbReference type="InterPro" id="IPR020103">
    <property type="entry name" value="PsdUridine_synth_cat_dom_sf"/>
</dbReference>
<dbReference type="InterPro" id="IPR014780">
    <property type="entry name" value="tRNA_psdUridine_synth_TruB"/>
</dbReference>
<dbReference type="Proteomes" id="UP000229383">
    <property type="component" value="Unassembled WGS sequence"/>
</dbReference>
<dbReference type="GO" id="GO:1990481">
    <property type="term" value="P:mRNA pseudouridine synthesis"/>
    <property type="evidence" value="ECO:0007669"/>
    <property type="project" value="TreeGrafter"/>
</dbReference>
<name>A0A2H0TGX6_9BACT</name>
<evidence type="ECO:0000313" key="8">
    <source>
        <dbReference type="Proteomes" id="UP000229383"/>
    </source>
</evidence>
<evidence type="ECO:0000256" key="4">
    <source>
        <dbReference type="ARBA" id="ARBA00022694"/>
    </source>
</evidence>
<sequence>MRRIINIYKPLGSTPLKAIDKFKKQYPKYKDVPMTYAGRLDPIAEGVLIVLTGSAVRKKNEYLRLDKKYEAEILYGFKTDSFDILDLPKKAPDNLKIDEETFKKFSGDFNFLLPPFSSFKIKGKPIFWWAKQERLKEIEIPERITKIYYIKFFGLYEINSNDLLRSAIKKINMIKGDFRQEKIKQEWQKILKTPQNKIFKIAKITIKASGGTYIRSIADRTDGVLFSLKRMSVGRFNLKNSLIL</sequence>
<dbReference type="EMBL" id="PFCN01000039">
    <property type="protein sequence ID" value="PIR70065.1"/>
    <property type="molecule type" value="Genomic_DNA"/>
</dbReference>
<comment type="similarity">
    <text evidence="2">Belongs to the pseudouridine synthase TruB family. Type 1 subfamily.</text>
</comment>
<comment type="catalytic activity">
    <reaction evidence="1">
        <text>uridine(55) in tRNA = pseudouridine(55) in tRNA</text>
        <dbReference type="Rhea" id="RHEA:42532"/>
        <dbReference type="Rhea" id="RHEA-COMP:10101"/>
        <dbReference type="Rhea" id="RHEA-COMP:10102"/>
        <dbReference type="ChEBI" id="CHEBI:65314"/>
        <dbReference type="ChEBI" id="CHEBI:65315"/>
        <dbReference type="EC" id="5.4.99.25"/>
    </reaction>
</comment>
<evidence type="ECO:0000256" key="2">
    <source>
        <dbReference type="ARBA" id="ARBA00005642"/>
    </source>
</evidence>
<proteinExistence type="inferred from homology"/>
<dbReference type="GO" id="GO:0003723">
    <property type="term" value="F:RNA binding"/>
    <property type="evidence" value="ECO:0007669"/>
    <property type="project" value="InterPro"/>
</dbReference>
<dbReference type="PANTHER" id="PTHR13767:SF2">
    <property type="entry name" value="PSEUDOURIDYLATE SYNTHASE TRUB1"/>
    <property type="match status" value="1"/>
</dbReference>
<evidence type="ECO:0000256" key="1">
    <source>
        <dbReference type="ARBA" id="ARBA00000385"/>
    </source>
</evidence>
<dbReference type="PANTHER" id="PTHR13767">
    <property type="entry name" value="TRNA-PSEUDOURIDINE SYNTHASE"/>
    <property type="match status" value="1"/>
</dbReference>
<dbReference type="Gene3D" id="3.30.2350.10">
    <property type="entry name" value="Pseudouridine synthase"/>
    <property type="match status" value="1"/>
</dbReference>
<evidence type="ECO:0000256" key="3">
    <source>
        <dbReference type="ARBA" id="ARBA00012787"/>
    </source>
</evidence>
<evidence type="ECO:0000313" key="7">
    <source>
        <dbReference type="EMBL" id="PIR70065.1"/>
    </source>
</evidence>